<dbReference type="Proteomes" id="UP000054560">
    <property type="component" value="Unassembled WGS sequence"/>
</dbReference>
<feature type="non-terminal residue" evidence="2">
    <location>
        <position position="1"/>
    </location>
</feature>
<dbReference type="GeneID" id="25912998"/>
<dbReference type="GO" id="GO:0005634">
    <property type="term" value="C:nucleus"/>
    <property type="evidence" value="ECO:0007669"/>
    <property type="project" value="TreeGrafter"/>
</dbReference>
<dbReference type="STRING" id="667725.A0A0L0FDX5"/>
<name>A0A0L0FDX5_9EUKA</name>
<evidence type="ECO:0000259" key="1">
    <source>
        <dbReference type="Pfam" id="PF17862"/>
    </source>
</evidence>
<dbReference type="AlphaFoldDB" id="A0A0L0FDX5"/>
<proteinExistence type="predicted"/>
<dbReference type="GO" id="GO:0030970">
    <property type="term" value="P:retrograde protein transport, ER to cytosol"/>
    <property type="evidence" value="ECO:0007669"/>
    <property type="project" value="TreeGrafter"/>
</dbReference>
<dbReference type="GO" id="GO:0051228">
    <property type="term" value="P:mitotic spindle disassembly"/>
    <property type="evidence" value="ECO:0007669"/>
    <property type="project" value="TreeGrafter"/>
</dbReference>
<dbReference type="RefSeq" id="XP_014148874.1">
    <property type="nucleotide sequence ID" value="XM_014293399.1"/>
</dbReference>
<evidence type="ECO:0000313" key="3">
    <source>
        <dbReference type="Proteomes" id="UP000054560"/>
    </source>
</evidence>
<protein>
    <recommendedName>
        <fullName evidence="1">AAA ATPase AAA+ lid domain-containing protein</fullName>
    </recommendedName>
</protein>
<dbReference type="InterPro" id="IPR041569">
    <property type="entry name" value="AAA_lid_3"/>
</dbReference>
<dbReference type="Gene3D" id="1.10.8.60">
    <property type="match status" value="1"/>
</dbReference>
<dbReference type="Pfam" id="PF17862">
    <property type="entry name" value="AAA_lid_3"/>
    <property type="match status" value="1"/>
</dbReference>
<organism evidence="2 3">
    <name type="scientific">Sphaeroforma arctica JP610</name>
    <dbReference type="NCBI Taxonomy" id="667725"/>
    <lineage>
        <taxon>Eukaryota</taxon>
        <taxon>Ichthyosporea</taxon>
        <taxon>Ichthyophonida</taxon>
        <taxon>Sphaeroforma</taxon>
    </lineage>
</organism>
<dbReference type="GO" id="GO:0097352">
    <property type="term" value="P:autophagosome maturation"/>
    <property type="evidence" value="ECO:0007669"/>
    <property type="project" value="TreeGrafter"/>
</dbReference>
<dbReference type="PANTHER" id="PTHR23077">
    <property type="entry name" value="AAA-FAMILY ATPASE"/>
    <property type="match status" value="1"/>
</dbReference>
<dbReference type="eggNOG" id="KOG0730">
    <property type="taxonomic scope" value="Eukaryota"/>
</dbReference>
<dbReference type="PANTHER" id="PTHR23077:SF194">
    <property type="entry name" value="ATPASE FAMILY GENE 2 PROTEIN HOMOLOG B"/>
    <property type="match status" value="1"/>
</dbReference>
<dbReference type="GO" id="GO:0034098">
    <property type="term" value="C:VCP-NPL4-UFD1 AAA ATPase complex"/>
    <property type="evidence" value="ECO:0007669"/>
    <property type="project" value="TreeGrafter"/>
</dbReference>
<dbReference type="OrthoDB" id="27435at2759"/>
<feature type="non-terminal residue" evidence="2">
    <location>
        <position position="101"/>
    </location>
</feature>
<dbReference type="GO" id="GO:0016887">
    <property type="term" value="F:ATP hydrolysis activity"/>
    <property type="evidence" value="ECO:0007669"/>
    <property type="project" value="TreeGrafter"/>
</dbReference>
<dbReference type="GO" id="GO:0031593">
    <property type="term" value="F:polyubiquitin modification-dependent protein binding"/>
    <property type="evidence" value="ECO:0007669"/>
    <property type="project" value="TreeGrafter"/>
</dbReference>
<reference evidence="2 3" key="1">
    <citation type="submission" date="2011-02" db="EMBL/GenBank/DDBJ databases">
        <title>The Genome Sequence of Sphaeroforma arctica JP610.</title>
        <authorList>
            <consortium name="The Broad Institute Genome Sequencing Platform"/>
            <person name="Russ C."/>
            <person name="Cuomo C."/>
            <person name="Young S.K."/>
            <person name="Zeng Q."/>
            <person name="Gargeya S."/>
            <person name="Alvarado L."/>
            <person name="Berlin A."/>
            <person name="Chapman S.B."/>
            <person name="Chen Z."/>
            <person name="Freedman E."/>
            <person name="Gellesch M."/>
            <person name="Goldberg J."/>
            <person name="Griggs A."/>
            <person name="Gujja S."/>
            <person name="Heilman E."/>
            <person name="Heiman D."/>
            <person name="Howarth C."/>
            <person name="Mehta T."/>
            <person name="Neiman D."/>
            <person name="Pearson M."/>
            <person name="Roberts A."/>
            <person name="Saif S."/>
            <person name="Shea T."/>
            <person name="Shenoy N."/>
            <person name="Sisk P."/>
            <person name="Stolte C."/>
            <person name="Sykes S."/>
            <person name="White J."/>
            <person name="Yandava C."/>
            <person name="Burger G."/>
            <person name="Gray M.W."/>
            <person name="Holland P.W.H."/>
            <person name="King N."/>
            <person name="Lang F.B.F."/>
            <person name="Roger A.J."/>
            <person name="Ruiz-Trillo I."/>
            <person name="Haas B."/>
            <person name="Nusbaum C."/>
            <person name="Birren B."/>
        </authorList>
    </citation>
    <scope>NUCLEOTIDE SEQUENCE [LARGE SCALE GENOMIC DNA]</scope>
    <source>
        <strain evidence="2 3">JP610</strain>
    </source>
</reference>
<keyword evidence="3" id="KW-1185">Reference proteome</keyword>
<accession>A0A0L0FDX5</accession>
<dbReference type="EMBL" id="KQ243945">
    <property type="protein sequence ID" value="KNC74972.1"/>
    <property type="molecule type" value="Genomic_DNA"/>
</dbReference>
<dbReference type="GO" id="GO:0005829">
    <property type="term" value="C:cytosol"/>
    <property type="evidence" value="ECO:0007669"/>
    <property type="project" value="TreeGrafter"/>
</dbReference>
<feature type="domain" description="AAA ATPase AAA+ lid" evidence="1">
    <location>
        <begin position="5"/>
        <end position="37"/>
    </location>
</feature>
<gene>
    <name evidence="2" type="ORF">SARC_12494</name>
</gene>
<dbReference type="InterPro" id="IPR050168">
    <property type="entry name" value="AAA_ATPase_domain"/>
</dbReference>
<evidence type="ECO:0000313" key="2">
    <source>
        <dbReference type="EMBL" id="KNC74972.1"/>
    </source>
</evidence>
<sequence>KNTGVDLDQLAVVTRGYVGADIAALCREAAFSALRKQAIAANEEIGIAAGAAVVQSDDFDIALSRVSPSTARESVIVGLETKSWDSIGGVDDIKHRMKVLY</sequence>